<dbReference type="SUPFAM" id="SSF52821">
    <property type="entry name" value="Rhodanese/Cell cycle control phosphatase"/>
    <property type="match status" value="1"/>
</dbReference>
<organism evidence="3 4">
    <name type="scientific">Candidatus Thiothrix singaporensis</name>
    <dbReference type="NCBI Taxonomy" id="2799669"/>
    <lineage>
        <taxon>Bacteria</taxon>
        <taxon>Pseudomonadati</taxon>
        <taxon>Pseudomonadota</taxon>
        <taxon>Gammaproteobacteria</taxon>
        <taxon>Thiotrichales</taxon>
        <taxon>Thiotrichaceae</taxon>
        <taxon>Thiothrix</taxon>
    </lineage>
</organism>
<name>A0A7L6AXZ5_9GAMM</name>
<feature type="signal peptide" evidence="1">
    <location>
        <begin position="1"/>
        <end position="21"/>
    </location>
</feature>
<gene>
    <name evidence="3" type="ORF">HZT40_22095</name>
</gene>
<dbReference type="PROSITE" id="PS51257">
    <property type="entry name" value="PROKAR_LIPOPROTEIN"/>
    <property type="match status" value="1"/>
</dbReference>
<keyword evidence="1" id="KW-0732">Signal</keyword>
<dbReference type="AlphaFoldDB" id="A0A7L6AXZ5"/>
<dbReference type="EMBL" id="CP059265">
    <property type="protein sequence ID" value="QLQ33858.1"/>
    <property type="molecule type" value="Genomic_DNA"/>
</dbReference>
<dbReference type="Proteomes" id="UP000510621">
    <property type="component" value="Chromosome"/>
</dbReference>
<feature type="domain" description="Rhodanese" evidence="2">
    <location>
        <begin position="98"/>
        <end position="181"/>
    </location>
</feature>
<evidence type="ECO:0000259" key="2">
    <source>
        <dbReference type="PROSITE" id="PS50206"/>
    </source>
</evidence>
<dbReference type="InterPro" id="IPR036873">
    <property type="entry name" value="Rhodanese-like_dom_sf"/>
</dbReference>
<dbReference type="PROSITE" id="PS50206">
    <property type="entry name" value="RHODANESE_3"/>
    <property type="match status" value="1"/>
</dbReference>
<evidence type="ECO:0000313" key="3">
    <source>
        <dbReference type="EMBL" id="QLQ33858.1"/>
    </source>
</evidence>
<evidence type="ECO:0000313" key="4">
    <source>
        <dbReference type="Proteomes" id="UP000510621"/>
    </source>
</evidence>
<feature type="chain" id="PRO_5029624601" evidence="1">
    <location>
        <begin position="22"/>
        <end position="193"/>
    </location>
</feature>
<keyword evidence="4" id="KW-1185">Reference proteome</keyword>
<reference evidence="3" key="1">
    <citation type="submission" date="2020-06" db="EMBL/GenBank/DDBJ databases">
        <title>Analysis procedures for assessing recovery of high quality, complete, closed genomes from Nanopore long read metagenome sequencing.</title>
        <authorList>
            <person name="Bessarab I."/>
            <person name="Arumugam K."/>
            <person name="Haryono M."/>
            <person name="Liu X."/>
            <person name="Roy S."/>
            <person name="Zuniga-Montanez R.E."/>
            <person name="Qiu G."/>
            <person name="Drautz-Moses D.I."/>
            <person name="Law Y.Y."/>
            <person name="Wuertz S."/>
            <person name="Lauro F.M."/>
            <person name="Huson D.H."/>
            <person name="Williams R.B."/>
        </authorList>
    </citation>
    <scope>NUCLEOTIDE SEQUENCE [LARGE SCALE GENOMIC DNA]</scope>
    <source>
        <strain evidence="3">SSD2</strain>
    </source>
</reference>
<dbReference type="InterPro" id="IPR001763">
    <property type="entry name" value="Rhodanese-like_dom"/>
</dbReference>
<accession>A0A7L6AXZ5</accession>
<evidence type="ECO:0000256" key="1">
    <source>
        <dbReference type="SAM" id="SignalP"/>
    </source>
</evidence>
<proteinExistence type="predicted"/>
<sequence length="193" mass="21276">MKPLFPLACLSLALAACQPDAATPDCERTPEMPPGMKLDHYHSPTPACVPQGTTLDTAGVQALQRTAKPILIDVWAILLRKEEGFPSEWLSNDVHDSLPGAVWLPNVGYGTLDAELENYLQYNLQRLTDGDKTRPLIFFCVADCWMSWNAAQRASAYGYTQVYWYKEGIDGWAEAGLPLIKAEPIPLEAAEAP</sequence>
<dbReference type="KEGG" id="this:HZT40_22095"/>
<dbReference type="Gene3D" id="3.40.250.10">
    <property type="entry name" value="Rhodanese-like domain"/>
    <property type="match status" value="1"/>
</dbReference>
<protein>
    <submittedName>
        <fullName evidence="3">PQQ-dependent catabolism-associated CXXCW motif protein</fullName>
    </submittedName>
</protein>
<dbReference type="InterPro" id="IPR022376">
    <property type="entry name" value="PQQ_CXXCW"/>
</dbReference>
<dbReference type="Pfam" id="PF00581">
    <property type="entry name" value="Rhodanese"/>
    <property type="match status" value="1"/>
</dbReference>
<dbReference type="NCBIfam" id="TIGR03865">
    <property type="entry name" value="PQQ_CXXCW"/>
    <property type="match status" value="1"/>
</dbReference>
<dbReference type="CDD" id="cd00158">
    <property type="entry name" value="RHOD"/>
    <property type="match status" value="1"/>
</dbReference>